<comment type="similarity">
    <text evidence="8">Belongs to the MacroD-type family. Zn-Macro subfamily.</text>
</comment>
<dbReference type="PANTHER" id="PTHR11106:SF121">
    <property type="entry name" value="ADP-RIBOSE 1''-PHOSPHATE PHOSPHATASE"/>
    <property type="match status" value="1"/>
</dbReference>
<dbReference type="Proteomes" id="UP000620366">
    <property type="component" value="Unassembled WGS sequence"/>
</dbReference>
<dbReference type="PROSITE" id="PS51154">
    <property type="entry name" value="MACRO"/>
    <property type="match status" value="1"/>
</dbReference>
<evidence type="ECO:0000259" key="9">
    <source>
        <dbReference type="PROSITE" id="PS51154"/>
    </source>
</evidence>
<dbReference type="Gene3D" id="3.40.220.10">
    <property type="entry name" value="Leucine Aminopeptidase, subunit E, domain 1"/>
    <property type="match status" value="1"/>
</dbReference>
<dbReference type="GO" id="GO:0016798">
    <property type="term" value="F:hydrolase activity, acting on glycosyl bonds"/>
    <property type="evidence" value="ECO:0007669"/>
    <property type="project" value="UniProtKB-KW"/>
</dbReference>
<comment type="cofactor">
    <cofactor evidence="1">
        <name>Zn(2+)</name>
        <dbReference type="ChEBI" id="CHEBI:29105"/>
    </cofactor>
</comment>
<proteinExistence type="inferred from homology"/>
<evidence type="ECO:0000256" key="4">
    <source>
        <dbReference type="ARBA" id="ARBA00022801"/>
    </source>
</evidence>
<dbReference type="SMART" id="SM00506">
    <property type="entry name" value="A1pp"/>
    <property type="match status" value="1"/>
</dbReference>
<evidence type="ECO:0000256" key="1">
    <source>
        <dbReference type="ARBA" id="ARBA00001947"/>
    </source>
</evidence>
<dbReference type="EMBL" id="JACRSP010000002">
    <property type="protein sequence ID" value="MBC8536334.1"/>
    <property type="molecule type" value="Genomic_DNA"/>
</dbReference>
<evidence type="ECO:0000256" key="7">
    <source>
        <dbReference type="ARBA" id="ARBA00048482"/>
    </source>
</evidence>
<dbReference type="AlphaFoldDB" id="A0A926DEI3"/>
<protein>
    <recommendedName>
        <fullName evidence="2">Protein-ADP-ribose hydrolase</fullName>
    </recommendedName>
</protein>
<keyword evidence="5" id="KW-0862">Zinc</keyword>
<keyword evidence="3" id="KW-0479">Metal-binding</keyword>
<evidence type="ECO:0000256" key="5">
    <source>
        <dbReference type="ARBA" id="ARBA00022833"/>
    </source>
</evidence>
<evidence type="ECO:0000313" key="10">
    <source>
        <dbReference type="EMBL" id="MBC8536334.1"/>
    </source>
</evidence>
<name>A0A926DEI3_9FIRM</name>
<keyword evidence="4 10" id="KW-0378">Hydrolase</keyword>
<accession>A0A926DEI3</accession>
<dbReference type="PANTHER" id="PTHR11106">
    <property type="entry name" value="GANGLIOSIDE INDUCED DIFFERENTIATION ASSOCIATED PROTEIN 2-RELATED"/>
    <property type="match status" value="1"/>
</dbReference>
<gene>
    <name evidence="10" type="ORF">H8695_06455</name>
</gene>
<feature type="domain" description="Macro" evidence="9">
    <location>
        <begin position="69"/>
        <end position="256"/>
    </location>
</feature>
<dbReference type="InterPro" id="IPR043472">
    <property type="entry name" value="Macro_dom-like"/>
</dbReference>
<evidence type="ECO:0000256" key="3">
    <source>
        <dbReference type="ARBA" id="ARBA00022723"/>
    </source>
</evidence>
<evidence type="ECO:0000256" key="8">
    <source>
        <dbReference type="ARBA" id="ARBA00093459"/>
    </source>
</evidence>
<sequence>MTQLERLRYLVRGLAREQGIAEIPDDPAHLRALLRALMNVRRPAPIDGQWLAVQDEFLRLETVERGVVDGEALPAVPSDRRLVLWRGDITRLRVDAIVNAANSALLGCFHPNHGCIDNAIHSAAGLELREACRRLMDELGRPEPVGQAKVTPGFNLPARHVIHTVGPVVSGELTARHCEALARCYRACLAAAQKSGCRSIAFCCISTGEFHFPGESAARIAVETVRRELSKKPTVKRVIFNVFRPDDERFYRELLG</sequence>
<evidence type="ECO:0000256" key="6">
    <source>
        <dbReference type="ARBA" id="ARBA00023295"/>
    </source>
</evidence>
<keyword evidence="11" id="KW-1185">Reference proteome</keyword>
<dbReference type="GO" id="GO:0046872">
    <property type="term" value="F:metal ion binding"/>
    <property type="evidence" value="ECO:0007669"/>
    <property type="project" value="UniProtKB-KW"/>
</dbReference>
<dbReference type="SUPFAM" id="SSF52949">
    <property type="entry name" value="Macro domain-like"/>
    <property type="match status" value="1"/>
</dbReference>
<reference evidence="10" key="1">
    <citation type="submission" date="2020-08" db="EMBL/GenBank/DDBJ databases">
        <title>Genome public.</title>
        <authorList>
            <person name="Liu C."/>
            <person name="Sun Q."/>
        </authorList>
    </citation>
    <scope>NUCLEOTIDE SEQUENCE</scope>
    <source>
        <strain evidence="10">BX7</strain>
    </source>
</reference>
<keyword evidence="6" id="KW-0326">Glycosidase</keyword>
<dbReference type="InterPro" id="IPR002589">
    <property type="entry name" value="Macro_dom"/>
</dbReference>
<evidence type="ECO:0000313" key="11">
    <source>
        <dbReference type="Proteomes" id="UP000620366"/>
    </source>
</evidence>
<organism evidence="10 11">
    <name type="scientific">Feifania hominis</name>
    <dbReference type="NCBI Taxonomy" id="2763660"/>
    <lineage>
        <taxon>Bacteria</taxon>
        <taxon>Bacillati</taxon>
        <taxon>Bacillota</taxon>
        <taxon>Clostridia</taxon>
        <taxon>Eubacteriales</taxon>
        <taxon>Feifaniaceae</taxon>
        <taxon>Feifania</taxon>
    </lineage>
</organism>
<dbReference type="CDD" id="cd02908">
    <property type="entry name" value="Macro_OAADPr_deacetylase"/>
    <property type="match status" value="1"/>
</dbReference>
<dbReference type="NCBIfam" id="NF003163">
    <property type="entry name" value="PRK04143.1"/>
    <property type="match status" value="1"/>
</dbReference>
<dbReference type="Pfam" id="PF01661">
    <property type="entry name" value="Macro"/>
    <property type="match status" value="1"/>
</dbReference>
<comment type="caution">
    <text evidence="10">The sequence shown here is derived from an EMBL/GenBank/DDBJ whole genome shotgun (WGS) entry which is preliminary data.</text>
</comment>
<evidence type="ECO:0000256" key="2">
    <source>
        <dbReference type="ARBA" id="ARBA00018852"/>
    </source>
</evidence>
<comment type="catalytic activity">
    <reaction evidence="7">
        <text>4-O-(ADP-D-ribosyl)-L-aspartyl-[protein] + H2O = L-aspartyl-[protein] + ADP-D-ribose + H(+)</text>
        <dbReference type="Rhea" id="RHEA:54428"/>
        <dbReference type="Rhea" id="RHEA-COMP:9867"/>
        <dbReference type="Rhea" id="RHEA-COMP:13832"/>
        <dbReference type="ChEBI" id="CHEBI:15377"/>
        <dbReference type="ChEBI" id="CHEBI:15378"/>
        <dbReference type="ChEBI" id="CHEBI:29961"/>
        <dbReference type="ChEBI" id="CHEBI:57967"/>
        <dbReference type="ChEBI" id="CHEBI:138102"/>
    </reaction>
    <physiologicalReaction direction="left-to-right" evidence="7">
        <dbReference type="Rhea" id="RHEA:54429"/>
    </physiologicalReaction>
</comment>
<dbReference type="RefSeq" id="WP_249300106.1">
    <property type="nucleotide sequence ID" value="NZ_JACRSP010000002.1"/>
</dbReference>